<dbReference type="Gene3D" id="1.10.260.40">
    <property type="entry name" value="lambda repressor-like DNA-binding domains"/>
    <property type="match status" value="1"/>
</dbReference>
<evidence type="ECO:0000313" key="2">
    <source>
        <dbReference type="Proteomes" id="UP001056937"/>
    </source>
</evidence>
<dbReference type="PROSITE" id="PS51257">
    <property type="entry name" value="PROKAR_LIPOPROTEIN"/>
    <property type="match status" value="1"/>
</dbReference>
<dbReference type="SUPFAM" id="SSF47413">
    <property type="entry name" value="lambda repressor-like DNA-binding domains"/>
    <property type="match status" value="1"/>
</dbReference>
<accession>A0ABY4XCQ2</accession>
<proteinExistence type="predicted"/>
<dbReference type="InterPro" id="IPR031856">
    <property type="entry name" value="YdaS_toxin-like"/>
</dbReference>
<gene>
    <name evidence="1" type="ORF">LHA26_15670</name>
</gene>
<keyword evidence="2" id="KW-1185">Reference proteome</keyword>
<reference evidence="1" key="1">
    <citation type="journal article" date="2022" name="Toxins">
        <title>Genomic Analysis of Sphingopyxis sp. USTB-05 for Biodegrading Cyanobacterial Hepatotoxins.</title>
        <authorList>
            <person name="Liu C."/>
            <person name="Xu Q."/>
            <person name="Zhao Z."/>
            <person name="Zhang H."/>
            <person name="Liu X."/>
            <person name="Yin C."/>
            <person name="Liu Y."/>
            <person name="Yan H."/>
        </authorList>
    </citation>
    <scope>NUCLEOTIDE SEQUENCE</scope>
    <source>
        <strain evidence="1">NBD5</strain>
    </source>
</reference>
<name>A0ABY4XCQ2_9SPHN</name>
<dbReference type="Proteomes" id="UP001056937">
    <property type="component" value="Chromosome 1"/>
</dbReference>
<dbReference type="Pfam" id="PF15943">
    <property type="entry name" value="YdaS_toxin"/>
    <property type="match status" value="1"/>
</dbReference>
<dbReference type="EMBL" id="CP084930">
    <property type="protein sequence ID" value="USI74614.1"/>
    <property type="molecule type" value="Genomic_DNA"/>
</dbReference>
<sequence length="101" mass="10690">MDINRQRTAFRALEAAARAAGSWTGLAAICGCTPGNLSQLKKRRSPLPGHYVLKVEAATGVSRYDLRPDIFTPVACSAKKAVAAPGARVRCGDAAPSQRRP</sequence>
<protein>
    <submittedName>
        <fullName evidence="1">Helix-turn-helix domain-containing protein</fullName>
    </submittedName>
</protein>
<dbReference type="InterPro" id="IPR010982">
    <property type="entry name" value="Lambda_DNA-bd_dom_sf"/>
</dbReference>
<dbReference type="RefSeq" id="WP_252168420.1">
    <property type="nucleotide sequence ID" value="NZ_CP084930.1"/>
</dbReference>
<organism evidence="1 2">
    <name type="scientific">Sphingomonas morindae</name>
    <dbReference type="NCBI Taxonomy" id="1541170"/>
    <lineage>
        <taxon>Bacteria</taxon>
        <taxon>Pseudomonadati</taxon>
        <taxon>Pseudomonadota</taxon>
        <taxon>Alphaproteobacteria</taxon>
        <taxon>Sphingomonadales</taxon>
        <taxon>Sphingomonadaceae</taxon>
        <taxon>Sphingomonas</taxon>
    </lineage>
</organism>
<evidence type="ECO:0000313" key="1">
    <source>
        <dbReference type="EMBL" id="USI74614.1"/>
    </source>
</evidence>